<keyword evidence="1" id="KW-0539">Nucleus</keyword>
<evidence type="ECO:0000259" key="2">
    <source>
        <dbReference type="PROSITE" id="PS50118"/>
    </source>
</evidence>
<dbReference type="Proteomes" id="UP000887572">
    <property type="component" value="Unplaced"/>
</dbReference>
<keyword evidence="1" id="KW-0238">DNA-binding</keyword>
<dbReference type="GO" id="GO:0005634">
    <property type="term" value="C:nucleus"/>
    <property type="evidence" value="ECO:0007669"/>
    <property type="project" value="UniProtKB-UniRule"/>
</dbReference>
<organism evidence="3 4">
    <name type="scientific">Globodera rostochiensis</name>
    <name type="common">Golden nematode worm</name>
    <name type="synonym">Heterodera rostochiensis</name>
    <dbReference type="NCBI Taxonomy" id="31243"/>
    <lineage>
        <taxon>Eukaryota</taxon>
        <taxon>Metazoa</taxon>
        <taxon>Ecdysozoa</taxon>
        <taxon>Nematoda</taxon>
        <taxon>Chromadorea</taxon>
        <taxon>Rhabditida</taxon>
        <taxon>Tylenchina</taxon>
        <taxon>Tylenchomorpha</taxon>
        <taxon>Tylenchoidea</taxon>
        <taxon>Heteroderidae</taxon>
        <taxon>Heteroderinae</taxon>
        <taxon>Globodera</taxon>
    </lineage>
</organism>
<dbReference type="SUPFAM" id="SSF47095">
    <property type="entry name" value="HMG-box"/>
    <property type="match status" value="1"/>
</dbReference>
<dbReference type="AlphaFoldDB" id="A0A914HZW2"/>
<protein>
    <submittedName>
        <fullName evidence="4">HMG box domain-containing protein</fullName>
    </submittedName>
</protein>
<dbReference type="PROSITE" id="PS50118">
    <property type="entry name" value="HMG_BOX_2"/>
    <property type="match status" value="1"/>
</dbReference>
<sequence length="212" mass="23730">MFHSDFHLTNSSIPSLTFSRMSSAFDGPSNGEDEDVLRFVEDVMSIEPTLKPNWMEMPTTIQQNSAYGGPSAEALAQNQQKMLTKMQNNSTSTVSPNQCSSASTVITAQRFNLAAPNPTVSHRNSAAATVIPSAYALFFRDVQREVREELGTEKGSTNFGEVSRAVAKRWKKMGRAEKAVYRLHVQRLKRAQIRESALCRTKELLAQRWTQK</sequence>
<keyword evidence="3" id="KW-1185">Reference proteome</keyword>
<name>A0A914HZW2_GLORO</name>
<evidence type="ECO:0000313" key="4">
    <source>
        <dbReference type="WBParaSite" id="Gr19_v10_g557.t1"/>
    </source>
</evidence>
<reference evidence="4" key="1">
    <citation type="submission" date="2022-11" db="UniProtKB">
        <authorList>
            <consortium name="WormBaseParasite"/>
        </authorList>
    </citation>
    <scope>IDENTIFICATION</scope>
</reference>
<dbReference type="Pfam" id="PF09011">
    <property type="entry name" value="HMG_box_2"/>
    <property type="match status" value="1"/>
</dbReference>
<evidence type="ECO:0000256" key="1">
    <source>
        <dbReference type="PROSITE-ProRule" id="PRU00267"/>
    </source>
</evidence>
<feature type="DNA-binding region" description="HMG box" evidence="1">
    <location>
        <begin position="128"/>
        <end position="200"/>
    </location>
</feature>
<feature type="domain" description="HMG box" evidence="2">
    <location>
        <begin position="128"/>
        <end position="200"/>
    </location>
</feature>
<dbReference type="WBParaSite" id="Gr19_v10_g557.t1">
    <property type="protein sequence ID" value="Gr19_v10_g557.t1"/>
    <property type="gene ID" value="Gr19_v10_g557"/>
</dbReference>
<proteinExistence type="predicted"/>
<dbReference type="InterPro" id="IPR009071">
    <property type="entry name" value="HMG_box_dom"/>
</dbReference>
<accession>A0A914HZW2</accession>
<dbReference type="GO" id="GO:0003677">
    <property type="term" value="F:DNA binding"/>
    <property type="evidence" value="ECO:0007669"/>
    <property type="project" value="UniProtKB-UniRule"/>
</dbReference>
<dbReference type="Gene3D" id="1.10.30.10">
    <property type="entry name" value="High mobility group box domain"/>
    <property type="match status" value="1"/>
</dbReference>
<evidence type="ECO:0000313" key="3">
    <source>
        <dbReference type="Proteomes" id="UP000887572"/>
    </source>
</evidence>
<dbReference type="InterPro" id="IPR036910">
    <property type="entry name" value="HMG_box_dom_sf"/>
</dbReference>